<protein>
    <submittedName>
        <fullName evidence="1">Uncharacterized protein</fullName>
    </submittedName>
</protein>
<evidence type="ECO:0000313" key="2">
    <source>
        <dbReference type="Proteomes" id="UP001057402"/>
    </source>
</evidence>
<evidence type="ECO:0000313" key="1">
    <source>
        <dbReference type="EMBL" id="KAI4364420.1"/>
    </source>
</evidence>
<name>A0ACB9QDA6_9MYRT</name>
<gene>
    <name evidence="1" type="ORF">MLD38_020515</name>
</gene>
<proteinExistence type="predicted"/>
<accession>A0ACB9QDA6</accession>
<keyword evidence="2" id="KW-1185">Reference proteome</keyword>
<reference evidence="2" key="1">
    <citation type="journal article" date="2023" name="Front. Plant Sci.">
        <title>Chromosomal-level genome assembly of Melastoma candidum provides insights into trichome evolution.</title>
        <authorList>
            <person name="Zhong Y."/>
            <person name="Wu W."/>
            <person name="Sun C."/>
            <person name="Zou P."/>
            <person name="Liu Y."/>
            <person name="Dai S."/>
            <person name="Zhou R."/>
        </authorList>
    </citation>
    <scope>NUCLEOTIDE SEQUENCE [LARGE SCALE GENOMIC DNA]</scope>
</reference>
<comment type="caution">
    <text evidence="1">The sequence shown here is derived from an EMBL/GenBank/DDBJ whole genome shotgun (WGS) entry which is preliminary data.</text>
</comment>
<sequence>MEATTSYSGSSRRSRRRRHEEVSDREGFLLRSILPAIRGRSCPICLATLEGSRAAVITDCLHGYCIGCIRTWSHIRRNCPLCNAEFGSWFFGISSRRGRFCEELLPPLDHQRNCVDRTDGWNSNRRIVQISQDEVAGAGLRTRPLPWRRSFGRPGSVPSEVIAERKLRWRLSVYKRRLRAVPLSSQSNQDMPVLRDHRSRERILNKIEPWIRRELEAILGDPDPSVIVHVVTSLFMEDAEKKSDAPIPVEEDNPAASLRPFLRDHADMFWHELRCFAKSSLGMETYDAVVEYRQFEER</sequence>
<dbReference type="Proteomes" id="UP001057402">
    <property type="component" value="Chromosome 6"/>
</dbReference>
<organism evidence="1 2">
    <name type="scientific">Melastoma candidum</name>
    <dbReference type="NCBI Taxonomy" id="119954"/>
    <lineage>
        <taxon>Eukaryota</taxon>
        <taxon>Viridiplantae</taxon>
        <taxon>Streptophyta</taxon>
        <taxon>Embryophyta</taxon>
        <taxon>Tracheophyta</taxon>
        <taxon>Spermatophyta</taxon>
        <taxon>Magnoliopsida</taxon>
        <taxon>eudicotyledons</taxon>
        <taxon>Gunneridae</taxon>
        <taxon>Pentapetalae</taxon>
        <taxon>rosids</taxon>
        <taxon>malvids</taxon>
        <taxon>Myrtales</taxon>
        <taxon>Melastomataceae</taxon>
        <taxon>Melastomatoideae</taxon>
        <taxon>Melastomateae</taxon>
        <taxon>Melastoma</taxon>
    </lineage>
</organism>
<dbReference type="EMBL" id="CM042885">
    <property type="protein sequence ID" value="KAI4364420.1"/>
    <property type="molecule type" value="Genomic_DNA"/>
</dbReference>